<comment type="caution">
    <text evidence="1">The sequence shown here is derived from an EMBL/GenBank/DDBJ whole genome shotgun (WGS) entry which is preliminary data.</text>
</comment>
<dbReference type="RefSeq" id="WP_138364084.1">
    <property type="nucleotide sequence ID" value="NZ_VCEJ01000002.1"/>
</dbReference>
<sequence length="555" mass="62571">MFGGTSVSNLSRLTGFQYYHTVPHIVFNGGDYSAIHFSRFKSEYIKGAETSGETANLPNEALLNIEIRVGRFKGPIRFTNSRIGNVKILGGIFEEVVAFERGIYGNIEISGGEFKNGIFLGNNNLFPNEVPFLPPPGGVKTWTSTVSGIFENLRLTSKSEIEIVLSNIVVKNTFLVDIKQGDVDIHGLLSLVRSQYCGGKISESYGNHSILEIGNTRNVSKLQLSVVNTNTNELTFLGLLSRESGISFNVCKVTSLTFNSFVSLGSVKFDRLSFINFKKDFFSIDLVPRAQALNSSEYYNSAFHTSSNPEIWPQVLASYEPGLREVPAAKQIHANSIFTIKNSDLGKMIFLQCDFSSEVSFENSKLNEIALIGNDFPINRWAENTNTSQQRLLLFQLKKVYEASGDNDRARRHRAAELEAYRQDLSRSDRGERFTLGLNQWSNSHGESWTKALGRILFYGVLSWLTVSLPFFEIEVDPAENFRVFVLSLSYFIEYLNPIHKLGFVKDFAENVARVKIENKVEYALAWGNVIDSLWRILSAYLIYQLIFAFRKHSK</sequence>
<accession>A0A5R9L3K5</accession>
<reference evidence="1 2" key="1">
    <citation type="submission" date="2019-05" db="EMBL/GenBank/DDBJ databases">
        <authorList>
            <person name="Qu J.-H."/>
        </authorList>
    </citation>
    <scope>NUCLEOTIDE SEQUENCE [LARGE SCALE GENOMIC DNA]</scope>
    <source>
        <strain evidence="1 2">T17</strain>
    </source>
</reference>
<dbReference type="Proteomes" id="UP000306402">
    <property type="component" value="Unassembled WGS sequence"/>
</dbReference>
<evidence type="ECO:0000313" key="2">
    <source>
        <dbReference type="Proteomes" id="UP000306402"/>
    </source>
</evidence>
<dbReference type="EMBL" id="VCEJ01000002">
    <property type="protein sequence ID" value="TLV02875.1"/>
    <property type="molecule type" value="Genomic_DNA"/>
</dbReference>
<dbReference type="AlphaFoldDB" id="A0A5R9L3K5"/>
<protein>
    <submittedName>
        <fullName evidence="1">Uncharacterized protein</fullName>
    </submittedName>
</protein>
<organism evidence="1 2">
    <name type="scientific">Dyadobacter luticola</name>
    <dbReference type="NCBI Taxonomy" id="1979387"/>
    <lineage>
        <taxon>Bacteria</taxon>
        <taxon>Pseudomonadati</taxon>
        <taxon>Bacteroidota</taxon>
        <taxon>Cytophagia</taxon>
        <taxon>Cytophagales</taxon>
        <taxon>Spirosomataceae</taxon>
        <taxon>Dyadobacter</taxon>
    </lineage>
</organism>
<dbReference type="OrthoDB" id="965965at2"/>
<gene>
    <name evidence="1" type="ORF">FEN17_04485</name>
</gene>
<name>A0A5R9L3K5_9BACT</name>
<evidence type="ECO:0000313" key="1">
    <source>
        <dbReference type="EMBL" id="TLV02875.1"/>
    </source>
</evidence>
<proteinExistence type="predicted"/>
<keyword evidence="2" id="KW-1185">Reference proteome</keyword>